<accession>A0AA97LGK7</accession>
<sequence>MANRAVILAVYIITFLIGLPANLLSLYTFLMKGRKEPVPIDTLLLNLALSDFIFLVFLPFKMSEAAQTIDWPFPEVFCDISTCIFLSSIYASVLFLTAISVNRFLSVAFPIKYKMKRKPAYAVVASVFIWLLVFSHCSTIFVIRSMNTNTNETFQLPSNRVVCYKEFNEKQKKIVYPFQLELCLALFCLPFIIAVFCYIKVFRILASLSNVQARRKQHCMGLALVTFLIFAICYGPFNVSHIFGAINYADVEWRDYSLALSSFSVCLDPFVFFFSSNPIRKNAGIWYRRLQRIILQCSVPCNKDYKEGAVSLSPSNGLAETGVATESSFGHAAKEREQ</sequence>
<feature type="transmembrane region" description="Helical" evidence="11">
    <location>
        <begin position="80"/>
        <end position="99"/>
    </location>
</feature>
<evidence type="ECO:0000256" key="5">
    <source>
        <dbReference type="ARBA" id="ARBA00023040"/>
    </source>
</evidence>
<keyword evidence="3 9" id="KW-0812">Transmembrane</keyword>
<evidence type="ECO:0000256" key="8">
    <source>
        <dbReference type="ARBA" id="ARBA00023224"/>
    </source>
</evidence>
<evidence type="ECO:0000256" key="1">
    <source>
        <dbReference type="ARBA" id="ARBA00004651"/>
    </source>
</evidence>
<keyword evidence="5 9" id="KW-0297">G-protein coupled receptor</keyword>
<keyword evidence="8 9" id="KW-0807">Transducer</keyword>
<dbReference type="GO" id="GO:0004930">
    <property type="term" value="F:G protein-coupled receptor activity"/>
    <property type="evidence" value="ECO:0007669"/>
    <property type="project" value="UniProtKB-KW"/>
</dbReference>
<dbReference type="Gene3D" id="1.20.1070.10">
    <property type="entry name" value="Rhodopsin 7-helix transmembrane proteins"/>
    <property type="match status" value="1"/>
</dbReference>
<dbReference type="InterPro" id="IPR013312">
    <property type="entry name" value="GPR40-rel_orph"/>
</dbReference>
<dbReference type="PANTHER" id="PTHR45822:SF8">
    <property type="entry name" value="FREE FATTY ACID RECEPTOR 3-RELATED"/>
    <property type="match status" value="1"/>
</dbReference>
<feature type="transmembrane region" description="Helical" evidence="11">
    <location>
        <begin position="6"/>
        <end position="30"/>
    </location>
</feature>
<keyword evidence="4 11" id="KW-1133">Transmembrane helix</keyword>
<dbReference type="SUPFAM" id="SSF81321">
    <property type="entry name" value="Family A G protein-coupled receptor-like"/>
    <property type="match status" value="1"/>
</dbReference>
<comment type="subcellular location">
    <subcellularLocation>
        <location evidence="1">Cell membrane</location>
        <topology evidence="1">Multi-pass membrane protein</topology>
    </subcellularLocation>
</comment>
<feature type="region of interest" description="Disordered" evidence="10">
    <location>
        <begin position="317"/>
        <end position="338"/>
    </location>
</feature>
<dbReference type="PANTHER" id="PTHR45822">
    <property type="entry name" value="FREE FATTY ACID RECEPTOR 2-RELATED"/>
    <property type="match status" value="1"/>
</dbReference>
<feature type="transmembrane region" description="Helical" evidence="11">
    <location>
        <begin position="42"/>
        <end position="60"/>
    </location>
</feature>
<dbReference type="InterPro" id="IPR017452">
    <property type="entry name" value="GPCR_Rhodpsn_7TM"/>
</dbReference>
<evidence type="ECO:0000256" key="9">
    <source>
        <dbReference type="RuleBase" id="RU000688"/>
    </source>
</evidence>
<feature type="transmembrane region" description="Helical" evidence="11">
    <location>
        <begin position="257"/>
        <end position="279"/>
    </location>
</feature>
<evidence type="ECO:0000313" key="14">
    <source>
        <dbReference type="RefSeq" id="XP_054855318.1"/>
    </source>
</evidence>
<evidence type="ECO:0000256" key="6">
    <source>
        <dbReference type="ARBA" id="ARBA00023136"/>
    </source>
</evidence>
<dbReference type="PRINTS" id="PR01904">
    <property type="entry name" value="GPR40FAMILY"/>
</dbReference>
<dbReference type="KEGG" id="emc:129343238"/>
<feature type="domain" description="G-protein coupled receptors family 1 profile" evidence="12">
    <location>
        <begin position="21"/>
        <end position="272"/>
    </location>
</feature>
<organism evidence="13 14">
    <name type="scientific">Eublepharis macularius</name>
    <name type="common">Leopard gecko</name>
    <name type="synonym">Cyrtodactylus macularius</name>
    <dbReference type="NCBI Taxonomy" id="481883"/>
    <lineage>
        <taxon>Eukaryota</taxon>
        <taxon>Metazoa</taxon>
        <taxon>Chordata</taxon>
        <taxon>Craniata</taxon>
        <taxon>Vertebrata</taxon>
        <taxon>Euteleostomi</taxon>
        <taxon>Lepidosauria</taxon>
        <taxon>Squamata</taxon>
        <taxon>Bifurcata</taxon>
        <taxon>Gekkota</taxon>
        <taxon>Eublepharidae</taxon>
        <taxon>Eublepharinae</taxon>
        <taxon>Eublepharis</taxon>
    </lineage>
</organism>
<dbReference type="RefSeq" id="XP_054855319.1">
    <property type="nucleotide sequence ID" value="XM_054999344.1"/>
</dbReference>
<evidence type="ECO:0000256" key="4">
    <source>
        <dbReference type="ARBA" id="ARBA00022989"/>
    </source>
</evidence>
<proteinExistence type="inferred from homology"/>
<gene>
    <name evidence="14 15" type="primary">LOC129343238</name>
</gene>
<evidence type="ECO:0000256" key="2">
    <source>
        <dbReference type="ARBA" id="ARBA00022475"/>
    </source>
</evidence>
<evidence type="ECO:0000256" key="11">
    <source>
        <dbReference type="SAM" id="Phobius"/>
    </source>
</evidence>
<name>A0AA97LGK7_EUBMA</name>
<dbReference type="RefSeq" id="XP_054855318.1">
    <property type="nucleotide sequence ID" value="XM_054999343.1"/>
</dbReference>
<feature type="transmembrane region" description="Helical" evidence="11">
    <location>
        <begin position="219"/>
        <end position="237"/>
    </location>
</feature>
<dbReference type="GO" id="GO:0071398">
    <property type="term" value="P:cellular response to fatty acid"/>
    <property type="evidence" value="ECO:0007669"/>
    <property type="project" value="TreeGrafter"/>
</dbReference>
<dbReference type="PRINTS" id="PR00237">
    <property type="entry name" value="GPCRRHODOPSN"/>
</dbReference>
<dbReference type="PROSITE" id="PS50262">
    <property type="entry name" value="G_PROTEIN_RECEP_F1_2"/>
    <property type="match status" value="1"/>
</dbReference>
<dbReference type="Proteomes" id="UP001190640">
    <property type="component" value="Chromosome 15"/>
</dbReference>
<evidence type="ECO:0000259" key="12">
    <source>
        <dbReference type="PROSITE" id="PS50262"/>
    </source>
</evidence>
<evidence type="ECO:0000256" key="10">
    <source>
        <dbReference type="SAM" id="MobiDB-lite"/>
    </source>
</evidence>
<dbReference type="AlphaFoldDB" id="A0AA97LGK7"/>
<comment type="similarity">
    <text evidence="9">Belongs to the G-protein coupled receptor 1 family.</text>
</comment>
<keyword evidence="2" id="KW-1003">Cell membrane</keyword>
<protein>
    <submittedName>
        <fullName evidence="14 15">Free fatty acid receptor 2-like</fullName>
    </submittedName>
</protein>
<keyword evidence="7 9" id="KW-0675">Receptor</keyword>
<keyword evidence="13" id="KW-1185">Reference proteome</keyword>
<evidence type="ECO:0000313" key="13">
    <source>
        <dbReference type="Proteomes" id="UP001190640"/>
    </source>
</evidence>
<dbReference type="GO" id="GO:0005886">
    <property type="term" value="C:plasma membrane"/>
    <property type="evidence" value="ECO:0007669"/>
    <property type="project" value="UniProtKB-SubCell"/>
</dbReference>
<feature type="transmembrane region" description="Helical" evidence="11">
    <location>
        <begin position="174"/>
        <end position="199"/>
    </location>
</feature>
<feature type="transmembrane region" description="Helical" evidence="11">
    <location>
        <begin position="120"/>
        <end position="143"/>
    </location>
</feature>
<evidence type="ECO:0000256" key="3">
    <source>
        <dbReference type="ARBA" id="ARBA00022692"/>
    </source>
</evidence>
<evidence type="ECO:0000256" key="7">
    <source>
        <dbReference type="ARBA" id="ARBA00023170"/>
    </source>
</evidence>
<dbReference type="CDD" id="cd15170">
    <property type="entry name" value="7tmA_FFAR2_FFAR3"/>
    <property type="match status" value="1"/>
</dbReference>
<keyword evidence="6 11" id="KW-0472">Membrane</keyword>
<dbReference type="InterPro" id="IPR000276">
    <property type="entry name" value="GPCR_Rhodpsn"/>
</dbReference>
<reference evidence="14 15" key="1">
    <citation type="submission" date="2025-04" db="UniProtKB">
        <authorList>
            <consortium name="RefSeq"/>
        </authorList>
    </citation>
    <scope>IDENTIFICATION</scope>
    <source>
        <tissue evidence="14 15">Blood</tissue>
    </source>
</reference>
<feature type="compositionally biased region" description="Polar residues" evidence="10">
    <location>
        <begin position="317"/>
        <end position="328"/>
    </location>
</feature>
<evidence type="ECO:0000313" key="15">
    <source>
        <dbReference type="RefSeq" id="XP_054855319.1"/>
    </source>
</evidence>
<dbReference type="GeneID" id="129343238"/>
<dbReference type="Pfam" id="PF00001">
    <property type="entry name" value="7tm_1"/>
    <property type="match status" value="1"/>
</dbReference>
<dbReference type="PROSITE" id="PS00237">
    <property type="entry name" value="G_PROTEIN_RECEP_F1_1"/>
    <property type="match status" value="1"/>
</dbReference>